<keyword evidence="4 8" id="KW-1003">Cell membrane</keyword>
<name>A0A396GP31_MEDTR</name>
<comment type="similarity">
    <text evidence="2 8">Belongs to the Casparian strip membrane proteins (CASP) family.</text>
</comment>
<dbReference type="PANTHER" id="PTHR36488">
    <property type="entry name" value="CASP-LIKE PROTEIN 1U1"/>
    <property type="match status" value="1"/>
</dbReference>
<keyword evidence="6 8" id="KW-1133">Transmembrane helix</keyword>
<feature type="transmembrane region" description="Helical" evidence="8">
    <location>
        <begin position="167"/>
        <end position="189"/>
    </location>
</feature>
<feature type="transmembrane region" description="Helical" evidence="8">
    <location>
        <begin position="78"/>
        <end position="100"/>
    </location>
</feature>
<comment type="caution">
    <text evidence="10">The sequence shown here is derived from an EMBL/GenBank/DDBJ whole genome shotgun (WGS) entry which is preliminary data.</text>
</comment>
<comment type="subunit">
    <text evidence="3 8">Homodimer and heterodimers.</text>
</comment>
<dbReference type="Pfam" id="PF04535">
    <property type="entry name" value="CASP_dom"/>
    <property type="match status" value="1"/>
</dbReference>
<dbReference type="InterPro" id="IPR044173">
    <property type="entry name" value="CASPL"/>
</dbReference>
<evidence type="ECO:0000259" key="9">
    <source>
        <dbReference type="Pfam" id="PF04535"/>
    </source>
</evidence>
<dbReference type="InterPro" id="IPR006702">
    <property type="entry name" value="CASP_dom"/>
</dbReference>
<dbReference type="Proteomes" id="UP000265566">
    <property type="component" value="Chromosome 8"/>
</dbReference>
<feature type="domain" description="Casparian strip membrane protein" evidence="9">
    <location>
        <begin position="22"/>
        <end position="175"/>
    </location>
</feature>
<accession>A0A396GP31</accession>
<evidence type="ECO:0000256" key="4">
    <source>
        <dbReference type="ARBA" id="ARBA00022475"/>
    </source>
</evidence>
<dbReference type="NCBIfam" id="TIGR01569">
    <property type="entry name" value="A_tha_TIGR01569"/>
    <property type="match status" value="1"/>
</dbReference>
<gene>
    <name evidence="10" type="ORF">MtrunA17_Chr8g0381001</name>
</gene>
<dbReference type="Gramene" id="rna49302">
    <property type="protein sequence ID" value="RHN42810.1"/>
    <property type="gene ID" value="gene49302"/>
</dbReference>
<dbReference type="EMBL" id="PSQE01000008">
    <property type="protein sequence ID" value="RHN42810.1"/>
    <property type="molecule type" value="Genomic_DNA"/>
</dbReference>
<protein>
    <recommendedName>
        <fullName evidence="8">CASP-like protein</fullName>
    </recommendedName>
</protein>
<evidence type="ECO:0000256" key="7">
    <source>
        <dbReference type="ARBA" id="ARBA00023136"/>
    </source>
</evidence>
<dbReference type="PANTHER" id="PTHR36488:SF8">
    <property type="entry name" value="CASP-LIKE PROTEIN 1U1"/>
    <property type="match status" value="1"/>
</dbReference>
<evidence type="ECO:0000256" key="3">
    <source>
        <dbReference type="ARBA" id="ARBA00011489"/>
    </source>
</evidence>
<dbReference type="AlphaFoldDB" id="A0A396GP31"/>
<evidence type="ECO:0000256" key="1">
    <source>
        <dbReference type="ARBA" id="ARBA00004651"/>
    </source>
</evidence>
<evidence type="ECO:0000256" key="5">
    <source>
        <dbReference type="ARBA" id="ARBA00022692"/>
    </source>
</evidence>
<dbReference type="InterPro" id="IPR006459">
    <property type="entry name" value="CASP/CASPL"/>
</dbReference>
<proteinExistence type="inferred from homology"/>
<organism evidence="10">
    <name type="scientific">Medicago truncatula</name>
    <name type="common">Barrel medic</name>
    <name type="synonym">Medicago tribuloides</name>
    <dbReference type="NCBI Taxonomy" id="3880"/>
    <lineage>
        <taxon>Eukaryota</taxon>
        <taxon>Viridiplantae</taxon>
        <taxon>Streptophyta</taxon>
        <taxon>Embryophyta</taxon>
        <taxon>Tracheophyta</taxon>
        <taxon>Spermatophyta</taxon>
        <taxon>Magnoliopsida</taxon>
        <taxon>eudicotyledons</taxon>
        <taxon>Gunneridae</taxon>
        <taxon>Pentapetalae</taxon>
        <taxon>rosids</taxon>
        <taxon>fabids</taxon>
        <taxon>Fabales</taxon>
        <taxon>Fabaceae</taxon>
        <taxon>Papilionoideae</taxon>
        <taxon>50 kb inversion clade</taxon>
        <taxon>NPAAA clade</taxon>
        <taxon>Hologalegina</taxon>
        <taxon>IRL clade</taxon>
        <taxon>Trifolieae</taxon>
        <taxon>Medicago</taxon>
    </lineage>
</organism>
<evidence type="ECO:0000256" key="8">
    <source>
        <dbReference type="RuleBase" id="RU361233"/>
    </source>
</evidence>
<dbReference type="GO" id="GO:0005886">
    <property type="term" value="C:plasma membrane"/>
    <property type="evidence" value="ECO:0007669"/>
    <property type="project" value="UniProtKB-SubCell"/>
</dbReference>
<dbReference type="OrthoDB" id="610574at2759"/>
<keyword evidence="7 8" id="KW-0472">Membrane</keyword>
<reference evidence="10" key="1">
    <citation type="journal article" date="2018" name="Nat. Plants">
        <title>Whole-genome landscape of Medicago truncatula symbiotic genes.</title>
        <authorList>
            <person name="Pecrix Y."/>
            <person name="Gamas P."/>
            <person name="Carrere S."/>
        </authorList>
    </citation>
    <scope>NUCLEOTIDE SEQUENCE</scope>
    <source>
        <tissue evidence="10">Leaves</tissue>
    </source>
</reference>
<keyword evidence="5 8" id="KW-0812">Transmembrane</keyword>
<evidence type="ECO:0000313" key="10">
    <source>
        <dbReference type="EMBL" id="RHN42810.1"/>
    </source>
</evidence>
<feature type="transmembrane region" description="Helical" evidence="8">
    <location>
        <begin position="112"/>
        <end position="129"/>
    </location>
</feature>
<evidence type="ECO:0000256" key="6">
    <source>
        <dbReference type="ARBA" id="ARBA00022989"/>
    </source>
</evidence>
<evidence type="ECO:0000256" key="2">
    <source>
        <dbReference type="ARBA" id="ARBA00007651"/>
    </source>
</evidence>
<sequence>MASGNEEKIESGFNDVPETKPKKDWILLSLRVVAFLATVSATLVMSLNKQTKTFVVATIGSTPITVPLTAKFQHTPAFVYFVVANGIVSLHNLVMIAMYILGPKFHNKGLQLALIAVFDTMALALASSGDGAATAMSELGRNGNSHAKWNKICDKFESYCNRGGGSLIASFIGLILLLIITVMSINKLLKLNRN</sequence>
<comment type="subcellular location">
    <subcellularLocation>
        <location evidence="1 8">Cell membrane</location>
        <topology evidence="1 8">Multi-pass membrane protein</topology>
    </subcellularLocation>
</comment>
<feature type="transmembrane region" description="Helical" evidence="8">
    <location>
        <begin position="25"/>
        <end position="47"/>
    </location>
</feature>